<dbReference type="Proteomes" id="UP001217089">
    <property type="component" value="Unassembled WGS sequence"/>
</dbReference>
<dbReference type="EMBL" id="JARBDR010000813">
    <property type="protein sequence ID" value="KAJ8306216.1"/>
    <property type="molecule type" value="Genomic_DNA"/>
</dbReference>
<gene>
    <name evidence="1" type="ORF">KUTeg_016761</name>
</gene>
<accession>A0ABQ9ELW3</accession>
<sequence>MADCDIIGVITVMANSVDRIIVTTTSKFLMFMVDIGFNFGTCVTVSVKHTLTKKHSDNASDCEGSVSVRFWKYHTSSASLSPLSLPPKCGKYCCKFGVAGLLLGKTYGGKFGVDGFDFTDLICGSDGVPGVVGFPPSNVGVLGTYPCFERLDLTLLCGLILLNAGDNERLQKLFEVQLSRRNILLYIHEHHLELKPIPN</sequence>
<reference evidence="1 2" key="1">
    <citation type="submission" date="2022-12" db="EMBL/GenBank/DDBJ databases">
        <title>Chromosome-level genome of Tegillarca granosa.</title>
        <authorList>
            <person name="Kim J."/>
        </authorList>
    </citation>
    <scope>NUCLEOTIDE SEQUENCE [LARGE SCALE GENOMIC DNA]</scope>
    <source>
        <strain evidence="1">Teg-2019</strain>
        <tissue evidence="1">Adductor muscle</tissue>
    </source>
</reference>
<protein>
    <submittedName>
        <fullName evidence="1">Uncharacterized protein</fullName>
    </submittedName>
</protein>
<proteinExistence type="predicted"/>
<organism evidence="1 2">
    <name type="scientific">Tegillarca granosa</name>
    <name type="common">Malaysian cockle</name>
    <name type="synonym">Anadara granosa</name>
    <dbReference type="NCBI Taxonomy" id="220873"/>
    <lineage>
        <taxon>Eukaryota</taxon>
        <taxon>Metazoa</taxon>
        <taxon>Spiralia</taxon>
        <taxon>Lophotrochozoa</taxon>
        <taxon>Mollusca</taxon>
        <taxon>Bivalvia</taxon>
        <taxon>Autobranchia</taxon>
        <taxon>Pteriomorphia</taxon>
        <taxon>Arcoida</taxon>
        <taxon>Arcoidea</taxon>
        <taxon>Arcidae</taxon>
        <taxon>Tegillarca</taxon>
    </lineage>
</organism>
<name>A0ABQ9ELW3_TEGGR</name>
<comment type="caution">
    <text evidence="1">The sequence shown here is derived from an EMBL/GenBank/DDBJ whole genome shotgun (WGS) entry which is preliminary data.</text>
</comment>
<keyword evidence="2" id="KW-1185">Reference proteome</keyword>
<evidence type="ECO:0000313" key="2">
    <source>
        <dbReference type="Proteomes" id="UP001217089"/>
    </source>
</evidence>
<evidence type="ECO:0000313" key="1">
    <source>
        <dbReference type="EMBL" id="KAJ8306216.1"/>
    </source>
</evidence>